<feature type="non-terminal residue" evidence="2">
    <location>
        <position position="348"/>
    </location>
</feature>
<accession>A0A8J9YGK0</accession>
<evidence type="ECO:0000313" key="2">
    <source>
        <dbReference type="EMBL" id="CAH0726956.1"/>
    </source>
</evidence>
<protein>
    <submittedName>
        <fullName evidence="2">Uncharacterized protein</fullName>
    </submittedName>
</protein>
<reference evidence="2" key="1">
    <citation type="submission" date="2021-12" db="EMBL/GenBank/DDBJ databases">
        <authorList>
            <person name="Martin H S."/>
        </authorList>
    </citation>
    <scope>NUCLEOTIDE SEQUENCE</scope>
</reference>
<feature type="region of interest" description="Disordered" evidence="1">
    <location>
        <begin position="138"/>
        <end position="162"/>
    </location>
</feature>
<name>A0A8J9YGK0_9NEOP</name>
<feature type="compositionally biased region" description="Low complexity" evidence="1">
    <location>
        <begin position="141"/>
        <end position="159"/>
    </location>
</feature>
<proteinExistence type="predicted"/>
<evidence type="ECO:0000256" key="1">
    <source>
        <dbReference type="SAM" id="MobiDB-lite"/>
    </source>
</evidence>
<evidence type="ECO:0000313" key="3">
    <source>
        <dbReference type="Proteomes" id="UP000838878"/>
    </source>
</evidence>
<keyword evidence="3" id="KW-1185">Reference proteome</keyword>
<dbReference type="Proteomes" id="UP000838878">
    <property type="component" value="Chromosome 6"/>
</dbReference>
<dbReference type="AlphaFoldDB" id="A0A8J9YGK0"/>
<gene>
    <name evidence="2" type="ORF">BINO364_LOCUS12357</name>
</gene>
<dbReference type="EMBL" id="OV170226">
    <property type="protein sequence ID" value="CAH0726956.1"/>
    <property type="molecule type" value="Genomic_DNA"/>
</dbReference>
<organism evidence="2 3">
    <name type="scientific">Brenthis ino</name>
    <name type="common">lesser marbled fritillary</name>
    <dbReference type="NCBI Taxonomy" id="405034"/>
    <lineage>
        <taxon>Eukaryota</taxon>
        <taxon>Metazoa</taxon>
        <taxon>Ecdysozoa</taxon>
        <taxon>Arthropoda</taxon>
        <taxon>Hexapoda</taxon>
        <taxon>Insecta</taxon>
        <taxon>Pterygota</taxon>
        <taxon>Neoptera</taxon>
        <taxon>Endopterygota</taxon>
        <taxon>Lepidoptera</taxon>
        <taxon>Glossata</taxon>
        <taxon>Ditrysia</taxon>
        <taxon>Papilionoidea</taxon>
        <taxon>Nymphalidae</taxon>
        <taxon>Heliconiinae</taxon>
        <taxon>Argynnini</taxon>
        <taxon>Brenthis</taxon>
    </lineage>
</organism>
<sequence length="348" mass="38631">MKHYDGYYQNFSHISPVKLVSSVSDQNVYLTYVCLINEVRQLTGNDVNSPNQDRSLHVDADELIEDQPIQVERSKALHELVESQKHNDSKVEHEVQRKPNTIKFEEDLELSDSDEFDQYVNPKKLKLTKMRWLTEQREGSIDSSSPSLSPVNSSTSTCSRESDDNINHKVSFGEKCLSTILKLDREHNMFGLSNIAIVGKKTSKKMRKEDKPAFPQTAIIQICCVKGCCRHKCGGCHHCLDPCCPICVGPCGPPCKSPCGPPCRTPCRQPCDIPPCPSLVNGVDATFKLHFTKANGCPIVPPFTTVHSPVILLSVPNAMLLASSGRCSLQPSIAMFPQSTMSSTEKEK</sequence>
<dbReference type="OrthoDB" id="7485733at2759"/>